<sequence length="317" mass="34620">MSDNSAKQLLLNIADKGLLSMIVDGGRSGLQQQGFCQSGPMDEPAFHWANWLCDNESANPAIEFIGQVIVDLPATIAFAVTGPGAEVWFNGQLQPLWQTLSSLKGGTLRIQPHRIGTRHYLAFSADWALKSAMGSVSTVIREGLGGLAGDGKPLASGTQLKVCPKQCPDRSVPVQIQPEYALTRPLEVILGYQADWFSGATKNLFFSESFQLSSQVDRMGYRLQGTPVRCGRTDLRSEGINQGAIQVPSDGQPIIMMKDRQTLGGYPKIGCVALYDIPRLAQATPGDRVTFTSIDTNNARATWLLARQRRHLYRKGK</sequence>
<proteinExistence type="predicted"/>
<keyword evidence="6" id="KW-1185">Reference proteome</keyword>
<dbReference type="GO" id="GO:0016787">
    <property type="term" value="F:hydrolase activity"/>
    <property type="evidence" value="ECO:0007669"/>
    <property type="project" value="UniProtKB-KW"/>
</dbReference>
<dbReference type="Gene3D" id="2.40.100.10">
    <property type="entry name" value="Cyclophilin-like"/>
    <property type="match status" value="1"/>
</dbReference>
<feature type="domain" description="Carboxyltransferase" evidence="4">
    <location>
        <begin position="32"/>
        <end position="310"/>
    </location>
</feature>
<dbReference type="InterPro" id="IPR003778">
    <property type="entry name" value="CT_A_B"/>
</dbReference>
<evidence type="ECO:0000256" key="2">
    <source>
        <dbReference type="ARBA" id="ARBA00022801"/>
    </source>
</evidence>
<evidence type="ECO:0000256" key="3">
    <source>
        <dbReference type="ARBA" id="ARBA00022840"/>
    </source>
</evidence>
<dbReference type="InterPro" id="IPR052708">
    <property type="entry name" value="PxpC"/>
</dbReference>
<dbReference type="PANTHER" id="PTHR43309:SF4">
    <property type="entry name" value="CARBOXYLTRANSFERASE DOMAIN-CONTAINING PROTEIN"/>
    <property type="match status" value="1"/>
</dbReference>
<gene>
    <name evidence="5" type="ORF">DXV75_05025</name>
</gene>
<evidence type="ECO:0000259" key="4">
    <source>
        <dbReference type="SMART" id="SM00797"/>
    </source>
</evidence>
<dbReference type="InterPro" id="IPR029000">
    <property type="entry name" value="Cyclophilin-like_dom_sf"/>
</dbReference>
<keyword evidence="3" id="KW-0067">ATP-binding</keyword>
<dbReference type="Proteomes" id="UP000256561">
    <property type="component" value="Unassembled WGS sequence"/>
</dbReference>
<evidence type="ECO:0000313" key="5">
    <source>
        <dbReference type="EMBL" id="RDV27396.1"/>
    </source>
</evidence>
<accession>A0A3D8MBK1</accession>
<dbReference type="SMART" id="SM00797">
    <property type="entry name" value="AHS2"/>
    <property type="match status" value="1"/>
</dbReference>
<dbReference type="GO" id="GO:0005524">
    <property type="term" value="F:ATP binding"/>
    <property type="evidence" value="ECO:0007669"/>
    <property type="project" value="UniProtKB-KW"/>
</dbReference>
<keyword evidence="2" id="KW-0378">Hydrolase</keyword>
<organism evidence="5 6">
    <name type="scientific">Alteromonas aestuariivivens</name>
    <dbReference type="NCBI Taxonomy" id="1938339"/>
    <lineage>
        <taxon>Bacteria</taxon>
        <taxon>Pseudomonadati</taxon>
        <taxon>Pseudomonadota</taxon>
        <taxon>Gammaproteobacteria</taxon>
        <taxon>Alteromonadales</taxon>
        <taxon>Alteromonadaceae</taxon>
        <taxon>Alteromonas/Salinimonas group</taxon>
        <taxon>Alteromonas</taxon>
    </lineage>
</organism>
<reference evidence="6" key="1">
    <citation type="submission" date="2018-08" db="EMBL/GenBank/DDBJ databases">
        <authorList>
            <person name="Zhang J."/>
            <person name="Du Z.-J."/>
        </authorList>
    </citation>
    <scope>NUCLEOTIDE SEQUENCE [LARGE SCALE GENOMIC DNA]</scope>
    <source>
        <strain evidence="6">KCTC 52655</strain>
    </source>
</reference>
<name>A0A3D8MBK1_9ALTE</name>
<dbReference type="EMBL" id="QRHA01000003">
    <property type="protein sequence ID" value="RDV27396.1"/>
    <property type="molecule type" value="Genomic_DNA"/>
</dbReference>
<dbReference type="SUPFAM" id="SSF50891">
    <property type="entry name" value="Cyclophilin-like"/>
    <property type="match status" value="1"/>
</dbReference>
<dbReference type="OrthoDB" id="9768696at2"/>
<comment type="caution">
    <text evidence="5">The sequence shown here is derived from an EMBL/GenBank/DDBJ whole genome shotgun (WGS) entry which is preliminary data.</text>
</comment>
<protein>
    <submittedName>
        <fullName evidence="5">Carboxylase</fullName>
    </submittedName>
</protein>
<dbReference type="RefSeq" id="WP_115592299.1">
    <property type="nucleotide sequence ID" value="NZ_QRHA01000003.1"/>
</dbReference>
<dbReference type="Pfam" id="PF02626">
    <property type="entry name" value="CT_A_B"/>
    <property type="match status" value="1"/>
</dbReference>
<dbReference type="AlphaFoldDB" id="A0A3D8MBK1"/>
<dbReference type="PANTHER" id="PTHR43309">
    <property type="entry name" value="5-OXOPROLINASE SUBUNIT C"/>
    <property type="match status" value="1"/>
</dbReference>
<evidence type="ECO:0000256" key="1">
    <source>
        <dbReference type="ARBA" id="ARBA00022741"/>
    </source>
</evidence>
<evidence type="ECO:0000313" key="6">
    <source>
        <dbReference type="Proteomes" id="UP000256561"/>
    </source>
</evidence>
<keyword evidence="1" id="KW-0547">Nucleotide-binding</keyword>